<gene>
    <name evidence="2" type="ORF">CARUB_v10027982mg</name>
</gene>
<accession>R0GQR9</accession>
<protein>
    <recommendedName>
        <fullName evidence="1">F-box domain-containing protein</fullName>
    </recommendedName>
</protein>
<dbReference type="KEGG" id="crb:17874686"/>
<dbReference type="InterPro" id="IPR013187">
    <property type="entry name" value="F-box-assoc_dom_typ3"/>
</dbReference>
<feature type="domain" description="F-box" evidence="1">
    <location>
        <begin position="23"/>
        <end position="62"/>
    </location>
</feature>
<keyword evidence="3" id="KW-1185">Reference proteome</keyword>
<dbReference type="PANTHER" id="PTHR31111:SF111">
    <property type="entry name" value="F-BOX DOMAIN-CONTAINING PROTEIN"/>
    <property type="match status" value="1"/>
</dbReference>
<proteinExistence type="predicted"/>
<dbReference type="PANTHER" id="PTHR31111">
    <property type="entry name" value="BNAA05G37150D PROTEIN-RELATED"/>
    <property type="match status" value="1"/>
</dbReference>
<evidence type="ECO:0000313" key="2">
    <source>
        <dbReference type="EMBL" id="EOA14705.1"/>
    </source>
</evidence>
<organism evidence="2 3">
    <name type="scientific">Capsella rubella</name>
    <dbReference type="NCBI Taxonomy" id="81985"/>
    <lineage>
        <taxon>Eukaryota</taxon>
        <taxon>Viridiplantae</taxon>
        <taxon>Streptophyta</taxon>
        <taxon>Embryophyta</taxon>
        <taxon>Tracheophyta</taxon>
        <taxon>Spermatophyta</taxon>
        <taxon>Magnoliopsida</taxon>
        <taxon>eudicotyledons</taxon>
        <taxon>Gunneridae</taxon>
        <taxon>Pentapetalae</taxon>
        <taxon>rosids</taxon>
        <taxon>malvids</taxon>
        <taxon>Brassicales</taxon>
        <taxon>Brassicaceae</taxon>
        <taxon>Camelineae</taxon>
        <taxon>Capsella</taxon>
    </lineage>
</organism>
<dbReference type="SMART" id="SM00256">
    <property type="entry name" value="FBOX"/>
    <property type="match status" value="1"/>
</dbReference>
<dbReference type="InterPro" id="IPR017451">
    <property type="entry name" value="F-box-assoc_interact_dom"/>
</dbReference>
<name>R0GQR9_9BRAS</name>
<dbReference type="OrthoDB" id="1108608at2759"/>
<reference evidence="3" key="1">
    <citation type="journal article" date="2013" name="Nat. Genet.">
        <title>The Capsella rubella genome and the genomic consequences of rapid mating system evolution.</title>
        <authorList>
            <person name="Slotte T."/>
            <person name="Hazzouri K.M."/>
            <person name="Agren J.A."/>
            <person name="Koenig D."/>
            <person name="Maumus F."/>
            <person name="Guo Y.L."/>
            <person name="Steige K."/>
            <person name="Platts A.E."/>
            <person name="Escobar J.S."/>
            <person name="Newman L.K."/>
            <person name="Wang W."/>
            <person name="Mandakova T."/>
            <person name="Vello E."/>
            <person name="Smith L.M."/>
            <person name="Henz S.R."/>
            <person name="Steffen J."/>
            <person name="Takuno S."/>
            <person name="Brandvain Y."/>
            <person name="Coop G."/>
            <person name="Andolfatto P."/>
            <person name="Hu T.T."/>
            <person name="Blanchette M."/>
            <person name="Clark R.M."/>
            <person name="Quesneville H."/>
            <person name="Nordborg M."/>
            <person name="Gaut B.S."/>
            <person name="Lysak M.A."/>
            <person name="Jenkins J."/>
            <person name="Grimwood J."/>
            <person name="Chapman J."/>
            <person name="Prochnik S."/>
            <person name="Shu S."/>
            <person name="Rokhsar D."/>
            <person name="Schmutz J."/>
            <person name="Weigel D."/>
            <person name="Wright S.I."/>
        </authorList>
    </citation>
    <scope>NUCLEOTIDE SEQUENCE [LARGE SCALE GENOMIC DNA]</scope>
    <source>
        <strain evidence="3">cv. Monte Gargano</strain>
    </source>
</reference>
<dbReference type="InterPro" id="IPR036047">
    <property type="entry name" value="F-box-like_dom_sf"/>
</dbReference>
<dbReference type="Pfam" id="PF08268">
    <property type="entry name" value="FBA_3"/>
    <property type="match status" value="1"/>
</dbReference>
<dbReference type="STRING" id="81985.R0GQR9"/>
<dbReference type="EMBL" id="KB870812">
    <property type="protein sequence ID" value="EOA14705.1"/>
    <property type="molecule type" value="Genomic_DNA"/>
</dbReference>
<dbReference type="eggNOG" id="ENOG502SNHU">
    <property type="taxonomic scope" value="Eukaryota"/>
</dbReference>
<dbReference type="AlphaFoldDB" id="R0GQR9"/>
<evidence type="ECO:0000313" key="3">
    <source>
        <dbReference type="Proteomes" id="UP000029121"/>
    </source>
</evidence>
<dbReference type="Pfam" id="PF00646">
    <property type="entry name" value="F-box"/>
    <property type="match status" value="1"/>
</dbReference>
<dbReference type="Proteomes" id="UP000029121">
    <property type="component" value="Unassembled WGS sequence"/>
</dbReference>
<dbReference type="NCBIfam" id="TIGR01640">
    <property type="entry name" value="F_box_assoc_1"/>
    <property type="match status" value="1"/>
</dbReference>
<sequence length="392" mass="44673">MKEKDQELDKDGSNKGPGHLELTSFDITVEILTRLPVKSLMKFQYVSKTWCSIIRSKNFINSLVSTPSPLFLISLMTNEKAEKYLFLLTSLQEKDEESTSLVANLDMTLASNNANNFSVRCASVNGFISLSPNGRFVVCNPSTKQVILLPKFETAGTKWGPVYKFLGYDPINDQYKALCKKMFSYPDEDQGHMVLTLGGDKTHTWRQIEGAPQNYLPRSEGICINGFVYYRAWTPDSSRLLVCFDVRLEKLSIIKLKISCWDDSTSALINYKGELAHVVIGGCFLDFWVLIDAKEHKWSNKFHQIYRVWWDSIPVDVPITIHGTNNVGEIIISPKFLLCNLGDFPIIYYDIEKKKVTKVQLKGIACDEDFRRRYGPCLVNISPEHCCNFNLI</sequence>
<evidence type="ECO:0000259" key="1">
    <source>
        <dbReference type="SMART" id="SM00256"/>
    </source>
</evidence>
<dbReference type="InterPro" id="IPR001810">
    <property type="entry name" value="F-box_dom"/>
</dbReference>
<dbReference type="SUPFAM" id="SSF81383">
    <property type="entry name" value="F-box domain"/>
    <property type="match status" value="1"/>
</dbReference>